<keyword evidence="1" id="KW-0808">Transferase</keyword>
<dbReference type="Proteomes" id="UP001207468">
    <property type="component" value="Unassembled WGS sequence"/>
</dbReference>
<proteinExistence type="predicted"/>
<comment type="caution">
    <text evidence="1">The sequence shown here is derived from an EMBL/GenBank/DDBJ whole genome shotgun (WGS) entry which is preliminary data.</text>
</comment>
<accession>A0ACC0U6R6</accession>
<evidence type="ECO:0000313" key="1">
    <source>
        <dbReference type="EMBL" id="KAI9464294.1"/>
    </source>
</evidence>
<gene>
    <name evidence="1" type="ORF">F5148DRAFT_1276432</name>
</gene>
<sequence>MSSEKKAVDHSHHLSDLARRHALSPLKGLQKYYGKDLIPFAGGLPSPEYFPFTSVSAQVPLADAFPLDPPRSATSPVSSSPFGWLWRLFGASKGDTTHVQIPREPRQGDGGLNLSKALQYGPVTGLQPTQAFVREFTQRIYAPAYDDWTTLAHAGNTDGWSRVAKLLLNPGDTLLVEEWTYPSALASARPIGARWKAVPMDGQGMRPDALREILAGWDVERDGPRPRVIYTVPVGQNPTGVTLGLERKKAIYDLCVQYDIIIAEDDPYYFLQVGEFVPKSLRKAERESAAGEDIARFIASLVPTYLRVDTQGRVIRLDTFSKTIAPGVRLGWFTCSPLFAERLERIGEVSTMSPCGLSQALVVALLSRWTFDGYVRWLRGLRTQYKLRRDFFVDCLMEEFDVVPTPASAVPGAWVAAGDQMTIVFSAYRRGSMDKEKPRPLLSFVPPSAGMFVWMELYFGDVPNQTDEDGSVVTPERQFFTRLADAGVLTAPGWFFLPETHKTDSLPSSAADHHIGHTRLSYTPSDAETTRRGVKIFAKTLREFCRV</sequence>
<reference evidence="1" key="1">
    <citation type="submission" date="2021-03" db="EMBL/GenBank/DDBJ databases">
        <title>Evolutionary priming and transition to the ectomycorrhizal habit in an iconic lineage of mushroom-forming fungi: is preadaptation a requirement?</title>
        <authorList>
            <consortium name="DOE Joint Genome Institute"/>
            <person name="Looney B.P."/>
            <person name="Miyauchi S."/>
            <person name="Morin E."/>
            <person name="Drula E."/>
            <person name="Courty P.E."/>
            <person name="Chicoki N."/>
            <person name="Fauchery L."/>
            <person name="Kohler A."/>
            <person name="Kuo A."/>
            <person name="LaButti K."/>
            <person name="Pangilinan J."/>
            <person name="Lipzen A."/>
            <person name="Riley R."/>
            <person name="Andreopoulos W."/>
            <person name="He G."/>
            <person name="Johnson J."/>
            <person name="Barry K.W."/>
            <person name="Grigoriev I.V."/>
            <person name="Nagy L."/>
            <person name="Hibbett D."/>
            <person name="Henrissat B."/>
            <person name="Matheny P.B."/>
            <person name="Labbe J."/>
            <person name="Martin A.F."/>
        </authorList>
    </citation>
    <scope>NUCLEOTIDE SEQUENCE</scope>
    <source>
        <strain evidence="1">BPL698</strain>
    </source>
</reference>
<dbReference type="EMBL" id="JAGFNK010000151">
    <property type="protein sequence ID" value="KAI9464294.1"/>
    <property type="molecule type" value="Genomic_DNA"/>
</dbReference>
<name>A0ACC0U6R6_9AGAM</name>
<keyword evidence="2" id="KW-1185">Reference proteome</keyword>
<protein>
    <submittedName>
        <fullName evidence="1">PLP-dependent transferase</fullName>
    </submittedName>
</protein>
<organism evidence="1 2">
    <name type="scientific">Russula earlei</name>
    <dbReference type="NCBI Taxonomy" id="71964"/>
    <lineage>
        <taxon>Eukaryota</taxon>
        <taxon>Fungi</taxon>
        <taxon>Dikarya</taxon>
        <taxon>Basidiomycota</taxon>
        <taxon>Agaricomycotina</taxon>
        <taxon>Agaricomycetes</taxon>
        <taxon>Russulales</taxon>
        <taxon>Russulaceae</taxon>
        <taxon>Russula</taxon>
    </lineage>
</organism>
<evidence type="ECO:0000313" key="2">
    <source>
        <dbReference type="Proteomes" id="UP001207468"/>
    </source>
</evidence>